<keyword evidence="2" id="KW-1185">Reference proteome</keyword>
<organism evidence="1 2">
    <name type="scientific">Dorcoceras hygrometricum</name>
    <dbReference type="NCBI Taxonomy" id="472368"/>
    <lineage>
        <taxon>Eukaryota</taxon>
        <taxon>Viridiplantae</taxon>
        <taxon>Streptophyta</taxon>
        <taxon>Embryophyta</taxon>
        <taxon>Tracheophyta</taxon>
        <taxon>Spermatophyta</taxon>
        <taxon>Magnoliopsida</taxon>
        <taxon>eudicotyledons</taxon>
        <taxon>Gunneridae</taxon>
        <taxon>Pentapetalae</taxon>
        <taxon>asterids</taxon>
        <taxon>lamiids</taxon>
        <taxon>Lamiales</taxon>
        <taxon>Gesneriaceae</taxon>
        <taxon>Didymocarpoideae</taxon>
        <taxon>Trichosporeae</taxon>
        <taxon>Loxocarpinae</taxon>
        <taxon>Dorcoceras</taxon>
    </lineage>
</organism>
<sequence length="79" mass="8924">MSKVGMSKQSLLFDCLFRFWFPSSNTFLFSWGPMSPTLYDIYLFIGLPLIGPDSPYLIDDSSVPKLAPPATSFLHTERS</sequence>
<dbReference type="AlphaFoldDB" id="A0A2Z7D6S7"/>
<evidence type="ECO:0000313" key="2">
    <source>
        <dbReference type="Proteomes" id="UP000250235"/>
    </source>
</evidence>
<protein>
    <submittedName>
        <fullName evidence="1">Uncharacterized protein</fullName>
    </submittedName>
</protein>
<dbReference type="EMBL" id="KQ991030">
    <property type="protein sequence ID" value="KZV52591.1"/>
    <property type="molecule type" value="Genomic_DNA"/>
</dbReference>
<accession>A0A2Z7D6S7</accession>
<proteinExistence type="predicted"/>
<reference evidence="1 2" key="1">
    <citation type="journal article" date="2015" name="Proc. Natl. Acad. Sci. U.S.A.">
        <title>The resurrection genome of Boea hygrometrica: A blueprint for survival of dehydration.</title>
        <authorList>
            <person name="Xiao L."/>
            <person name="Yang G."/>
            <person name="Zhang L."/>
            <person name="Yang X."/>
            <person name="Zhao S."/>
            <person name="Ji Z."/>
            <person name="Zhou Q."/>
            <person name="Hu M."/>
            <person name="Wang Y."/>
            <person name="Chen M."/>
            <person name="Xu Y."/>
            <person name="Jin H."/>
            <person name="Xiao X."/>
            <person name="Hu G."/>
            <person name="Bao F."/>
            <person name="Hu Y."/>
            <person name="Wan P."/>
            <person name="Li L."/>
            <person name="Deng X."/>
            <person name="Kuang T."/>
            <person name="Xiang C."/>
            <person name="Zhu J.K."/>
            <person name="Oliver M.J."/>
            <person name="He Y."/>
        </authorList>
    </citation>
    <scope>NUCLEOTIDE SEQUENCE [LARGE SCALE GENOMIC DNA]</scope>
    <source>
        <strain evidence="2">cv. XS01</strain>
    </source>
</reference>
<dbReference type="OrthoDB" id="1300289at2759"/>
<gene>
    <name evidence="1" type="ORF">F511_24788</name>
</gene>
<dbReference type="Proteomes" id="UP000250235">
    <property type="component" value="Unassembled WGS sequence"/>
</dbReference>
<name>A0A2Z7D6S7_9LAMI</name>
<evidence type="ECO:0000313" key="1">
    <source>
        <dbReference type="EMBL" id="KZV52591.1"/>
    </source>
</evidence>